<feature type="region of interest" description="Disordered" evidence="1">
    <location>
        <begin position="50"/>
        <end position="89"/>
    </location>
</feature>
<protein>
    <submittedName>
        <fullName evidence="4">Uncharacterized protein LOC101858390</fullName>
    </submittedName>
</protein>
<sequence>MKVISVILATCLALAAAHSQKKRQDAPPAVTNPPAMMTTDMVNGTDMMGGNDSTTAPTMAPVTTPPPAPPAVNTSKPTDTTTMSTSAPVTNAPMPTKIVSVEEIVEVFEAVSKTDYFKRLSYEDQLLVMEILSGGETGKMTPILEQIGFEHLLNFMYELPLKYVDDFNTFVNQGFVREHSME</sequence>
<evidence type="ECO:0000256" key="1">
    <source>
        <dbReference type="SAM" id="MobiDB-lite"/>
    </source>
</evidence>
<reference evidence="4" key="1">
    <citation type="submission" date="2025-08" db="UniProtKB">
        <authorList>
            <consortium name="RefSeq"/>
        </authorList>
    </citation>
    <scope>IDENTIFICATION</scope>
</reference>
<feature type="chain" id="PRO_5047515770" evidence="2">
    <location>
        <begin position="20"/>
        <end position="182"/>
    </location>
</feature>
<dbReference type="RefSeq" id="XP_012935064.1">
    <property type="nucleotide sequence ID" value="XM_013079610.1"/>
</dbReference>
<gene>
    <name evidence="4" type="primary">LOC101858390</name>
</gene>
<accession>A0ABM0ZV32</accession>
<feature type="compositionally biased region" description="Low complexity" evidence="1">
    <location>
        <begin position="71"/>
        <end position="89"/>
    </location>
</feature>
<keyword evidence="3" id="KW-1185">Reference proteome</keyword>
<evidence type="ECO:0000313" key="3">
    <source>
        <dbReference type="Proteomes" id="UP000694888"/>
    </source>
</evidence>
<name>A0ABM0ZV32_APLCA</name>
<dbReference type="GeneID" id="101858390"/>
<dbReference type="Proteomes" id="UP000694888">
    <property type="component" value="Unplaced"/>
</dbReference>
<feature type="signal peptide" evidence="2">
    <location>
        <begin position="1"/>
        <end position="19"/>
    </location>
</feature>
<evidence type="ECO:0000256" key="2">
    <source>
        <dbReference type="SAM" id="SignalP"/>
    </source>
</evidence>
<keyword evidence="2" id="KW-0732">Signal</keyword>
<proteinExistence type="predicted"/>
<evidence type="ECO:0000313" key="4">
    <source>
        <dbReference type="RefSeq" id="XP_012935064.1"/>
    </source>
</evidence>
<organism evidence="3 4">
    <name type="scientific">Aplysia californica</name>
    <name type="common">California sea hare</name>
    <dbReference type="NCBI Taxonomy" id="6500"/>
    <lineage>
        <taxon>Eukaryota</taxon>
        <taxon>Metazoa</taxon>
        <taxon>Spiralia</taxon>
        <taxon>Lophotrochozoa</taxon>
        <taxon>Mollusca</taxon>
        <taxon>Gastropoda</taxon>
        <taxon>Heterobranchia</taxon>
        <taxon>Euthyneura</taxon>
        <taxon>Tectipleura</taxon>
        <taxon>Aplysiida</taxon>
        <taxon>Aplysioidea</taxon>
        <taxon>Aplysiidae</taxon>
        <taxon>Aplysia</taxon>
    </lineage>
</organism>